<dbReference type="Pfam" id="PF00291">
    <property type="entry name" value="PALP"/>
    <property type="match status" value="1"/>
</dbReference>
<reference evidence="4 5" key="1">
    <citation type="journal article" date="2010" name="J. Bacteriol.">
        <title>Genome sequence of the milbemycin-producing bacterium Streptomyces bingchenggensis.</title>
        <authorList>
            <person name="Wang X.J."/>
            <person name="Yan Y.J."/>
            <person name="Zhang B."/>
            <person name="An J."/>
            <person name="Wang J.J."/>
            <person name="Tian J."/>
            <person name="Jiang L."/>
            <person name="Chen Y.H."/>
            <person name="Huang S.X."/>
            <person name="Yin M."/>
            <person name="Zhang J."/>
            <person name="Gao A.L."/>
            <person name="Liu C.X."/>
            <person name="Zhu Z.X."/>
            <person name="Xiang W.S."/>
        </authorList>
    </citation>
    <scope>NUCLEOTIDE SEQUENCE [LARGE SCALE GENOMIC DNA]</scope>
    <source>
        <strain evidence="4 5">BCW-1</strain>
    </source>
</reference>
<accession>D7BUY6</accession>
<name>D7BUY6_STRBB</name>
<dbReference type="PATRIC" id="fig|749414.3.peg.2319"/>
<keyword evidence="5" id="KW-1185">Reference proteome</keyword>
<dbReference type="PANTHER" id="PTHR10314">
    <property type="entry name" value="CYSTATHIONINE BETA-SYNTHASE"/>
    <property type="match status" value="1"/>
</dbReference>
<dbReference type="SUPFAM" id="SSF53686">
    <property type="entry name" value="Tryptophan synthase beta subunit-like PLP-dependent enzymes"/>
    <property type="match status" value="1"/>
</dbReference>
<dbReference type="EMBL" id="CP002047">
    <property type="protein sequence ID" value="ADI05365.1"/>
    <property type="molecule type" value="Genomic_DNA"/>
</dbReference>
<dbReference type="Pfam" id="PF00581">
    <property type="entry name" value="Rhodanese"/>
    <property type="match status" value="1"/>
</dbReference>
<proteinExistence type="predicted"/>
<sequence length="458" mass="49258">MRYDSITGAIGNTPLVRIDPAVHGLRHIDLYAKLELLNPFGSVKDRAAWHMARPQLAAAMAAGSQVVELSSGNTAKALAVIAGMHGLSFKSVTNRMRVPEIKDLLLLLGAEIEELPGQSECLDPTATDDPLTVFHRTLAASGSAYLHTDQYFNTRNTEAHITGTGPEIVKDLDGKAPDWFIACVGTAGSSTGVARVLREHDPGVRVVGLVAAKSDFIPGIRTLDEVHEVGLFDPDTYDTIESVSADEAIDGLLTLNRRCGIMAGPTGGAAYVGAVRHLRAYDEKLCDETACDENPGGEQPSEPGGARRTAVFIVCDRVESYLSYVRQRRPELLGRPRRKYSAADVSDAEALAAPSITVPDARAWIDREGPLVVDLRSPYAYAALHIDGSVNIVDELFEELVHGGLPFSRSRPVLLACPVGEKSARYAALLTRMGHPDIRSLEGGIIAWRDAGAPLVRD</sequence>
<organism evidence="4 5">
    <name type="scientific">Streptomyces bingchenggensis (strain BCW-1)</name>
    <dbReference type="NCBI Taxonomy" id="749414"/>
    <lineage>
        <taxon>Bacteria</taxon>
        <taxon>Bacillati</taxon>
        <taxon>Actinomycetota</taxon>
        <taxon>Actinomycetes</taxon>
        <taxon>Kitasatosporales</taxon>
        <taxon>Streptomycetaceae</taxon>
        <taxon>Streptomyces</taxon>
    </lineage>
</organism>
<dbReference type="Proteomes" id="UP000000377">
    <property type="component" value="Chromosome"/>
</dbReference>
<dbReference type="SMART" id="SM00450">
    <property type="entry name" value="RHOD"/>
    <property type="match status" value="1"/>
</dbReference>
<dbReference type="InterPro" id="IPR001763">
    <property type="entry name" value="Rhodanese-like_dom"/>
</dbReference>
<dbReference type="GO" id="GO:1901605">
    <property type="term" value="P:alpha-amino acid metabolic process"/>
    <property type="evidence" value="ECO:0007669"/>
    <property type="project" value="UniProtKB-ARBA"/>
</dbReference>
<evidence type="ECO:0000256" key="2">
    <source>
        <dbReference type="ARBA" id="ARBA00022898"/>
    </source>
</evidence>
<dbReference type="HOGENOM" id="CLU_021018_1_0_11"/>
<feature type="domain" description="Rhodanese" evidence="3">
    <location>
        <begin position="366"/>
        <end position="457"/>
    </location>
</feature>
<evidence type="ECO:0000259" key="3">
    <source>
        <dbReference type="PROSITE" id="PS50206"/>
    </source>
</evidence>
<dbReference type="InterPro" id="IPR036873">
    <property type="entry name" value="Rhodanese-like_dom_sf"/>
</dbReference>
<keyword evidence="2" id="KW-0663">Pyridoxal phosphate</keyword>
<dbReference type="InterPro" id="IPR001926">
    <property type="entry name" value="TrpB-like_PALP"/>
</dbReference>
<dbReference type="InterPro" id="IPR050214">
    <property type="entry name" value="Cys_Synth/Cystath_Beta-Synth"/>
</dbReference>
<comment type="cofactor">
    <cofactor evidence="1">
        <name>pyridoxal 5'-phosphate</name>
        <dbReference type="ChEBI" id="CHEBI:597326"/>
    </cofactor>
</comment>
<dbReference type="CDD" id="cd00158">
    <property type="entry name" value="RHOD"/>
    <property type="match status" value="1"/>
</dbReference>
<dbReference type="eggNOG" id="COG0031">
    <property type="taxonomic scope" value="Bacteria"/>
</dbReference>
<gene>
    <name evidence="4" type="primary">cysM2</name>
    <name evidence="4" type="ordered locus">SBI_02244</name>
</gene>
<dbReference type="SUPFAM" id="SSF52821">
    <property type="entry name" value="Rhodanese/Cell cycle control phosphatase"/>
    <property type="match status" value="1"/>
</dbReference>
<dbReference type="KEGG" id="sbh:SBI_02244"/>
<dbReference type="PROSITE" id="PS50206">
    <property type="entry name" value="RHODANESE_3"/>
    <property type="match status" value="1"/>
</dbReference>
<dbReference type="Gene3D" id="3.40.250.10">
    <property type="entry name" value="Rhodanese-like domain"/>
    <property type="match status" value="1"/>
</dbReference>
<evidence type="ECO:0000256" key="1">
    <source>
        <dbReference type="ARBA" id="ARBA00001933"/>
    </source>
</evidence>
<protein>
    <submittedName>
        <fullName evidence="4">Putative cysteine synthase</fullName>
    </submittedName>
</protein>
<dbReference type="Gene3D" id="3.40.50.1100">
    <property type="match status" value="2"/>
</dbReference>
<dbReference type="eggNOG" id="COG0607">
    <property type="taxonomic scope" value="Bacteria"/>
</dbReference>
<dbReference type="AlphaFoldDB" id="D7BUY6"/>
<dbReference type="InterPro" id="IPR036052">
    <property type="entry name" value="TrpB-like_PALP_sf"/>
</dbReference>
<evidence type="ECO:0000313" key="4">
    <source>
        <dbReference type="EMBL" id="ADI05365.1"/>
    </source>
</evidence>
<dbReference type="STRING" id="749414.SBI_02244"/>
<dbReference type="RefSeq" id="WP_014174844.1">
    <property type="nucleotide sequence ID" value="NC_016582.1"/>
</dbReference>
<evidence type="ECO:0000313" key="5">
    <source>
        <dbReference type="Proteomes" id="UP000000377"/>
    </source>
</evidence>